<protein>
    <submittedName>
        <fullName evidence="1">Uncharacterized protein</fullName>
    </submittedName>
</protein>
<sequence length="161" mass="17727">MASTFKIIQAGKSLSYTFQVNIDTLNTDIILKEAHIYGDPEDITLSATQVSSNSIQIDITSNSTVVQNPNEIPLTVAIDFGTIDTGDYISLSLNGEQTITSAWSDHDLLECVLPSTPSNLISYDIECVKEKSPYFTSTVDFTDENFPYTIRLSAEILGNFQ</sequence>
<dbReference type="EMBL" id="BK032510">
    <property type="protein sequence ID" value="DAF43842.1"/>
    <property type="molecule type" value="Genomic_DNA"/>
</dbReference>
<proteinExistence type="predicted"/>
<reference evidence="1" key="1">
    <citation type="journal article" date="2021" name="Proc. Natl. Acad. Sci. U.S.A.">
        <title>A Catalog of Tens of Thousands of Viruses from Human Metagenomes Reveals Hidden Associations with Chronic Diseases.</title>
        <authorList>
            <person name="Tisza M.J."/>
            <person name="Buck C.B."/>
        </authorList>
    </citation>
    <scope>NUCLEOTIDE SEQUENCE</scope>
    <source>
        <strain evidence="1">CtNQV2</strain>
    </source>
</reference>
<name>A0A8S5RZN2_9CAUD</name>
<accession>A0A8S5RZN2</accession>
<evidence type="ECO:0000313" key="1">
    <source>
        <dbReference type="EMBL" id="DAF43842.1"/>
    </source>
</evidence>
<organism evidence="1">
    <name type="scientific">Myoviridae sp. ctNQV2</name>
    <dbReference type="NCBI Taxonomy" id="2827683"/>
    <lineage>
        <taxon>Viruses</taxon>
        <taxon>Duplodnaviria</taxon>
        <taxon>Heunggongvirae</taxon>
        <taxon>Uroviricota</taxon>
        <taxon>Caudoviricetes</taxon>
    </lineage>
</organism>